<evidence type="ECO:0000313" key="2">
    <source>
        <dbReference type="EMBL" id="MEC0275464.1"/>
    </source>
</evidence>
<dbReference type="AlphaFoldDB" id="A0AAW9NH47"/>
<evidence type="ECO:0000313" key="3">
    <source>
        <dbReference type="Proteomes" id="UP001307168"/>
    </source>
</evidence>
<keyword evidence="3" id="KW-1185">Reference proteome</keyword>
<name>A0AAW9NH47_9BACI</name>
<reference evidence="2 3" key="1">
    <citation type="submission" date="2023-03" db="EMBL/GenBank/DDBJ databases">
        <title>Bacillus Genome Sequencing.</title>
        <authorList>
            <person name="Dunlap C."/>
        </authorList>
    </citation>
    <scope>NUCLEOTIDE SEQUENCE [LARGE SCALE GENOMIC DNA]</scope>
    <source>
        <strain evidence="2 3">B-41290</strain>
    </source>
</reference>
<dbReference type="InterPro" id="IPR010982">
    <property type="entry name" value="Lambda_DNA-bd_dom_sf"/>
</dbReference>
<accession>A0AAW9NH47</accession>
<dbReference type="RefSeq" id="WP_095396334.1">
    <property type="nucleotide sequence ID" value="NZ_JARNBH010000023.1"/>
</dbReference>
<dbReference type="Pfam" id="PF01381">
    <property type="entry name" value="HTH_3"/>
    <property type="match status" value="1"/>
</dbReference>
<sequence>MVKSKIGILLRTSKYKREFIQKELGITANTLSNWSTGKTYPTIDKAYELAKLLDVNITDLYQWGNQEE</sequence>
<organism evidence="2 3">
    <name type="scientific">Peribacillus castrilensis</name>
    <dbReference type="NCBI Taxonomy" id="2897690"/>
    <lineage>
        <taxon>Bacteria</taxon>
        <taxon>Bacillati</taxon>
        <taxon>Bacillota</taxon>
        <taxon>Bacilli</taxon>
        <taxon>Bacillales</taxon>
        <taxon>Bacillaceae</taxon>
        <taxon>Peribacillus</taxon>
    </lineage>
</organism>
<protein>
    <submittedName>
        <fullName evidence="2">Helix-turn-helix transcriptional regulator</fullName>
    </submittedName>
</protein>
<evidence type="ECO:0000259" key="1">
    <source>
        <dbReference type="PROSITE" id="PS50943"/>
    </source>
</evidence>
<dbReference type="Proteomes" id="UP001307168">
    <property type="component" value="Unassembled WGS sequence"/>
</dbReference>
<dbReference type="GO" id="GO:0003677">
    <property type="term" value="F:DNA binding"/>
    <property type="evidence" value="ECO:0007669"/>
    <property type="project" value="InterPro"/>
</dbReference>
<dbReference type="Gene3D" id="1.10.260.40">
    <property type="entry name" value="lambda repressor-like DNA-binding domains"/>
    <property type="match status" value="1"/>
</dbReference>
<dbReference type="InterPro" id="IPR001387">
    <property type="entry name" value="Cro/C1-type_HTH"/>
</dbReference>
<dbReference type="CDD" id="cd00093">
    <property type="entry name" value="HTH_XRE"/>
    <property type="match status" value="1"/>
</dbReference>
<dbReference type="EMBL" id="JARNBH010000023">
    <property type="protein sequence ID" value="MEC0275464.1"/>
    <property type="molecule type" value="Genomic_DNA"/>
</dbReference>
<gene>
    <name evidence="2" type="ORF">P4706_20695</name>
</gene>
<comment type="caution">
    <text evidence="2">The sequence shown here is derived from an EMBL/GenBank/DDBJ whole genome shotgun (WGS) entry which is preliminary data.</text>
</comment>
<dbReference type="PROSITE" id="PS50943">
    <property type="entry name" value="HTH_CROC1"/>
    <property type="match status" value="1"/>
</dbReference>
<dbReference type="SUPFAM" id="SSF47413">
    <property type="entry name" value="lambda repressor-like DNA-binding domains"/>
    <property type="match status" value="1"/>
</dbReference>
<feature type="domain" description="HTH cro/C1-type" evidence="1">
    <location>
        <begin position="22"/>
        <end position="60"/>
    </location>
</feature>
<proteinExistence type="predicted"/>